<evidence type="ECO:0000313" key="2">
    <source>
        <dbReference type="Proteomes" id="UP001057402"/>
    </source>
</evidence>
<dbReference type="Proteomes" id="UP001057402">
    <property type="component" value="Chromosome 6"/>
</dbReference>
<proteinExistence type="predicted"/>
<accession>A0ACB9QGP1</accession>
<comment type="caution">
    <text evidence="1">The sequence shown here is derived from an EMBL/GenBank/DDBJ whole genome shotgun (WGS) entry which is preliminary data.</text>
</comment>
<sequence>MGKLPQIHGFTWNSIISNQIISLDIILVDIHSVLSEISGAAYSSILHWSFSFAVGFASRLILICFRPSRNCGRVFFALSWENPPLRKSVCKVVHTFGWDLSMYHKCTR</sequence>
<evidence type="ECO:0000313" key="1">
    <source>
        <dbReference type="EMBL" id="KAI4365214.1"/>
    </source>
</evidence>
<organism evidence="1 2">
    <name type="scientific">Melastoma candidum</name>
    <dbReference type="NCBI Taxonomy" id="119954"/>
    <lineage>
        <taxon>Eukaryota</taxon>
        <taxon>Viridiplantae</taxon>
        <taxon>Streptophyta</taxon>
        <taxon>Embryophyta</taxon>
        <taxon>Tracheophyta</taxon>
        <taxon>Spermatophyta</taxon>
        <taxon>Magnoliopsida</taxon>
        <taxon>eudicotyledons</taxon>
        <taxon>Gunneridae</taxon>
        <taxon>Pentapetalae</taxon>
        <taxon>rosids</taxon>
        <taxon>malvids</taxon>
        <taxon>Myrtales</taxon>
        <taxon>Melastomataceae</taxon>
        <taxon>Melastomatoideae</taxon>
        <taxon>Melastomateae</taxon>
        <taxon>Melastoma</taxon>
    </lineage>
</organism>
<keyword evidence="2" id="KW-1185">Reference proteome</keyword>
<dbReference type="EMBL" id="CM042885">
    <property type="protein sequence ID" value="KAI4365214.1"/>
    <property type="molecule type" value="Genomic_DNA"/>
</dbReference>
<gene>
    <name evidence="1" type="ORF">MLD38_021220</name>
</gene>
<reference evidence="2" key="1">
    <citation type="journal article" date="2023" name="Front. Plant Sci.">
        <title>Chromosomal-level genome assembly of Melastoma candidum provides insights into trichome evolution.</title>
        <authorList>
            <person name="Zhong Y."/>
            <person name="Wu W."/>
            <person name="Sun C."/>
            <person name="Zou P."/>
            <person name="Liu Y."/>
            <person name="Dai S."/>
            <person name="Zhou R."/>
        </authorList>
    </citation>
    <scope>NUCLEOTIDE SEQUENCE [LARGE SCALE GENOMIC DNA]</scope>
</reference>
<name>A0ACB9QGP1_9MYRT</name>
<protein>
    <submittedName>
        <fullName evidence="1">Uncharacterized protein</fullName>
    </submittedName>
</protein>